<dbReference type="RefSeq" id="WP_046137916.1">
    <property type="nucleotide sequence ID" value="NZ_LANJ01000011.1"/>
</dbReference>
<dbReference type="PANTHER" id="PTHR34703:SF1">
    <property type="entry name" value="ANTIPORTER SUBUNIT MNHG2-RELATED"/>
    <property type="match status" value="1"/>
</dbReference>
<organism evidence="2 3">
    <name type="scientific">Devosia epidermidihirudinis</name>
    <dbReference type="NCBI Taxonomy" id="1293439"/>
    <lineage>
        <taxon>Bacteria</taxon>
        <taxon>Pseudomonadati</taxon>
        <taxon>Pseudomonadota</taxon>
        <taxon>Alphaproteobacteria</taxon>
        <taxon>Hyphomicrobiales</taxon>
        <taxon>Devosiaceae</taxon>
        <taxon>Devosia</taxon>
    </lineage>
</organism>
<dbReference type="OrthoDB" id="4427992at2"/>
<dbReference type="InterPro" id="IPR005133">
    <property type="entry name" value="PhaG_MnhG_YufB"/>
</dbReference>
<dbReference type="GO" id="GO:0015385">
    <property type="term" value="F:sodium:proton antiporter activity"/>
    <property type="evidence" value="ECO:0007669"/>
    <property type="project" value="TreeGrafter"/>
</dbReference>
<dbReference type="NCBIfam" id="TIGR01300">
    <property type="entry name" value="CPA3_mnhG_phaG"/>
    <property type="match status" value="1"/>
</dbReference>
<comment type="caution">
    <text evidence="2">The sequence shown here is derived from an EMBL/GenBank/DDBJ whole genome shotgun (WGS) entry which is preliminary data.</text>
</comment>
<keyword evidence="3" id="KW-1185">Reference proteome</keyword>
<dbReference type="PATRIC" id="fig|1293439.3.peg.949"/>
<dbReference type="EMBL" id="LANJ01000011">
    <property type="protein sequence ID" value="KKC39836.1"/>
    <property type="molecule type" value="Genomic_DNA"/>
</dbReference>
<name>A0A0F5QGF7_9HYPH</name>
<feature type="transmembrane region" description="Helical" evidence="1">
    <location>
        <begin position="41"/>
        <end position="61"/>
    </location>
</feature>
<reference evidence="2 3" key="1">
    <citation type="submission" date="2015-03" db="EMBL/GenBank/DDBJ databases">
        <authorList>
            <person name="Lepp D."/>
            <person name="Hassan Y.I."/>
            <person name="Li X.-Z."/>
            <person name="Zhou T."/>
        </authorList>
    </citation>
    <scope>NUCLEOTIDE SEQUENCE [LARGE SCALE GENOMIC DNA]</scope>
    <source>
        <strain evidence="2 3">E84</strain>
    </source>
</reference>
<dbReference type="NCBIfam" id="NF009314">
    <property type="entry name" value="PRK12674.1-2"/>
    <property type="match status" value="1"/>
</dbReference>
<dbReference type="Pfam" id="PF03334">
    <property type="entry name" value="PhaG_MnhG_YufB"/>
    <property type="match status" value="1"/>
</dbReference>
<feature type="transmembrane region" description="Helical" evidence="1">
    <location>
        <begin position="67"/>
        <end position="88"/>
    </location>
</feature>
<dbReference type="STRING" id="1293439.WH87_06895"/>
<keyword evidence="1" id="KW-0472">Membrane</keyword>
<sequence>MIVDLAIYAGCFLMLVGAAFCLLASVGVLRLPDLLTRMHAASKAGAVGGGLILLAVAVLSFDPAVAVRAIIGVVFILITTPLSAHLLARASYGADYAAKNNIAADEMKSKSGPN</sequence>
<accession>A0A0F5QGF7</accession>
<evidence type="ECO:0000313" key="3">
    <source>
        <dbReference type="Proteomes" id="UP000033411"/>
    </source>
</evidence>
<feature type="transmembrane region" description="Helical" evidence="1">
    <location>
        <begin position="6"/>
        <end position="29"/>
    </location>
</feature>
<gene>
    <name evidence="2" type="ORF">WH87_06895</name>
</gene>
<dbReference type="AlphaFoldDB" id="A0A0F5QGF7"/>
<evidence type="ECO:0000256" key="1">
    <source>
        <dbReference type="SAM" id="Phobius"/>
    </source>
</evidence>
<protein>
    <submittedName>
        <fullName evidence="2">Cation:proton antiporter</fullName>
    </submittedName>
</protein>
<proteinExistence type="predicted"/>
<dbReference type="Proteomes" id="UP000033411">
    <property type="component" value="Unassembled WGS sequence"/>
</dbReference>
<keyword evidence="1" id="KW-1133">Transmembrane helix</keyword>
<evidence type="ECO:0000313" key="2">
    <source>
        <dbReference type="EMBL" id="KKC39836.1"/>
    </source>
</evidence>
<keyword evidence="1" id="KW-0812">Transmembrane</keyword>
<dbReference type="PANTHER" id="PTHR34703">
    <property type="entry name" value="ANTIPORTER SUBUNIT MNHG2-RELATED"/>
    <property type="match status" value="1"/>
</dbReference>